<dbReference type="GeneID" id="19972477"/>
<dbReference type="EMBL" id="KB822720">
    <property type="protein sequence ID" value="ETN40858.1"/>
    <property type="molecule type" value="Genomic_DNA"/>
</dbReference>
<keyword evidence="3" id="KW-1185">Reference proteome</keyword>
<evidence type="ECO:0000313" key="2">
    <source>
        <dbReference type="EMBL" id="ETN40858.1"/>
    </source>
</evidence>
<accession>W2RYJ9</accession>
<evidence type="ECO:0000313" key="3">
    <source>
        <dbReference type="Proteomes" id="UP000030752"/>
    </source>
</evidence>
<reference evidence="2 3" key="1">
    <citation type="submission" date="2013-03" db="EMBL/GenBank/DDBJ databases">
        <title>The Genome Sequence of Phialophora europaea CBS 101466.</title>
        <authorList>
            <consortium name="The Broad Institute Genomics Platform"/>
            <person name="Cuomo C."/>
            <person name="de Hoog S."/>
            <person name="Gorbushina A."/>
            <person name="Walker B."/>
            <person name="Young S.K."/>
            <person name="Zeng Q."/>
            <person name="Gargeya S."/>
            <person name="Fitzgerald M."/>
            <person name="Haas B."/>
            <person name="Abouelleil A."/>
            <person name="Allen A.W."/>
            <person name="Alvarado L."/>
            <person name="Arachchi H.M."/>
            <person name="Berlin A.M."/>
            <person name="Chapman S.B."/>
            <person name="Gainer-Dewar J."/>
            <person name="Goldberg J."/>
            <person name="Griggs A."/>
            <person name="Gujja S."/>
            <person name="Hansen M."/>
            <person name="Howarth C."/>
            <person name="Imamovic A."/>
            <person name="Ireland A."/>
            <person name="Larimer J."/>
            <person name="McCowan C."/>
            <person name="Murphy C."/>
            <person name="Pearson M."/>
            <person name="Poon T.W."/>
            <person name="Priest M."/>
            <person name="Roberts A."/>
            <person name="Saif S."/>
            <person name="Shea T."/>
            <person name="Sisk P."/>
            <person name="Sykes S."/>
            <person name="Wortman J."/>
            <person name="Nusbaum C."/>
            <person name="Birren B."/>
        </authorList>
    </citation>
    <scope>NUCLEOTIDE SEQUENCE [LARGE SCALE GENOMIC DNA]</scope>
    <source>
        <strain evidence="2 3">CBS 101466</strain>
    </source>
</reference>
<feature type="compositionally biased region" description="Low complexity" evidence="1">
    <location>
        <begin position="172"/>
        <end position="185"/>
    </location>
</feature>
<organism evidence="2 3">
    <name type="scientific">Cyphellophora europaea (strain CBS 101466)</name>
    <name type="common">Phialophora europaea</name>
    <dbReference type="NCBI Taxonomy" id="1220924"/>
    <lineage>
        <taxon>Eukaryota</taxon>
        <taxon>Fungi</taxon>
        <taxon>Dikarya</taxon>
        <taxon>Ascomycota</taxon>
        <taxon>Pezizomycotina</taxon>
        <taxon>Eurotiomycetes</taxon>
        <taxon>Chaetothyriomycetidae</taxon>
        <taxon>Chaetothyriales</taxon>
        <taxon>Cyphellophoraceae</taxon>
        <taxon>Cyphellophora</taxon>
    </lineage>
</organism>
<feature type="region of interest" description="Disordered" evidence="1">
    <location>
        <begin position="1"/>
        <end position="20"/>
    </location>
</feature>
<name>W2RYJ9_CYPE1</name>
<feature type="region of interest" description="Disordered" evidence="1">
    <location>
        <begin position="224"/>
        <end position="261"/>
    </location>
</feature>
<feature type="compositionally biased region" description="Basic residues" evidence="1">
    <location>
        <begin position="237"/>
        <end position="251"/>
    </location>
</feature>
<feature type="compositionally biased region" description="Basic and acidic residues" evidence="1">
    <location>
        <begin position="9"/>
        <end position="20"/>
    </location>
</feature>
<dbReference type="HOGENOM" id="CLU_1019491_0_0_1"/>
<feature type="compositionally biased region" description="Basic and acidic residues" evidence="1">
    <location>
        <begin position="224"/>
        <end position="236"/>
    </location>
</feature>
<dbReference type="InParanoid" id="W2RYJ9"/>
<dbReference type="AlphaFoldDB" id="W2RYJ9"/>
<proteinExistence type="predicted"/>
<evidence type="ECO:0000256" key="1">
    <source>
        <dbReference type="SAM" id="MobiDB-lite"/>
    </source>
</evidence>
<sequence>MATSSSGSSDKERGVLNESRSKACQDFGSLATTCLPGNQERIMLEVQREAAPRTDKWPLMAHEKLQLVDTMRTKKEISINWEHGAEGARLANAKSTTGHTGHITAWINSSIVARPPEWTSTPIASLFPPAPTLTARFVPFSIPHLPVPNSLPFARAHAHTTYRKRQEEKIQETSAQQAQSQSVTQPGQPPAGAGVAWREAVIVVHGASGPLGGHGEQKISIDRNANKAKSKNEEKRRKARRMRKKRSKAKKVTAGFKREERAPTFHLDPAFTL</sequence>
<dbReference type="VEuPathDB" id="FungiDB:HMPREF1541_05138"/>
<dbReference type="Proteomes" id="UP000030752">
    <property type="component" value="Unassembled WGS sequence"/>
</dbReference>
<dbReference type="RefSeq" id="XP_008717701.1">
    <property type="nucleotide sequence ID" value="XM_008719479.1"/>
</dbReference>
<protein>
    <submittedName>
        <fullName evidence="2">Uncharacterized protein</fullName>
    </submittedName>
</protein>
<feature type="region of interest" description="Disordered" evidence="1">
    <location>
        <begin position="158"/>
        <end position="192"/>
    </location>
</feature>
<gene>
    <name evidence="2" type="ORF">HMPREF1541_05138</name>
</gene>